<comment type="caution">
    <text evidence="1">The sequence shown here is derived from an EMBL/GenBank/DDBJ whole genome shotgun (WGS) entry which is preliminary data.</text>
</comment>
<evidence type="ECO:0000313" key="2">
    <source>
        <dbReference type="Proteomes" id="UP001208935"/>
    </source>
</evidence>
<keyword evidence="2" id="KW-1185">Reference proteome</keyword>
<protein>
    <recommendedName>
        <fullName evidence="3">Bacteriocin</fullName>
    </recommendedName>
</protein>
<gene>
    <name evidence="1" type="ORF">D5039_09575</name>
</gene>
<reference evidence="2" key="1">
    <citation type="submission" date="2023-07" db="EMBL/GenBank/DDBJ databases">
        <title>Verminephrobacter genomes.</title>
        <authorList>
            <person name="Lund M.B."/>
        </authorList>
    </citation>
    <scope>NUCLEOTIDE SEQUENCE [LARGE SCALE GENOMIC DNA]</scope>
    <source>
        <strain evidence="2">AtM5-05</strain>
    </source>
</reference>
<dbReference type="RefSeq" id="WP_138927843.1">
    <property type="nucleotide sequence ID" value="NZ_QZCV01000002.1"/>
</dbReference>
<dbReference type="EMBL" id="QZCW01000002">
    <property type="protein sequence ID" value="MCW5321384.1"/>
    <property type="molecule type" value="Genomic_DNA"/>
</dbReference>
<evidence type="ECO:0008006" key="3">
    <source>
        <dbReference type="Google" id="ProtNLM"/>
    </source>
</evidence>
<organism evidence="1 2">
    <name type="scientific">Verminephrobacter aporrectodeae subsp. tuberculatae</name>
    <dbReference type="NCBI Taxonomy" id="1110392"/>
    <lineage>
        <taxon>Bacteria</taxon>
        <taxon>Pseudomonadati</taxon>
        <taxon>Pseudomonadota</taxon>
        <taxon>Betaproteobacteria</taxon>
        <taxon>Burkholderiales</taxon>
        <taxon>Comamonadaceae</taxon>
        <taxon>Verminephrobacter</taxon>
    </lineage>
</organism>
<sequence>MKQISIDETKKVVGGDKDLSRCLGSAAVGFAIGGAVGASIGQLGGATGAFLGGALGGLGGATLAISNNPYCGTSSRAGQ</sequence>
<accession>A0ABT3KST0</accession>
<dbReference type="Proteomes" id="UP001208935">
    <property type="component" value="Unassembled WGS sequence"/>
</dbReference>
<evidence type="ECO:0000313" key="1">
    <source>
        <dbReference type="EMBL" id="MCW5321384.1"/>
    </source>
</evidence>
<proteinExistence type="predicted"/>
<name>A0ABT3KST0_9BURK</name>